<dbReference type="AlphaFoldDB" id="A0ABD2Y3H0"/>
<reference evidence="1 3" key="1">
    <citation type="submission" date="2024-11" db="EMBL/GenBank/DDBJ databases">
        <title>A near-complete genome assembly of Cinchona calisaya.</title>
        <authorList>
            <person name="Lian D.C."/>
            <person name="Zhao X.W."/>
            <person name="Wei L."/>
        </authorList>
    </citation>
    <scope>NUCLEOTIDE SEQUENCE [LARGE SCALE GENOMIC DNA]</scope>
    <source>
        <tissue evidence="1">Nenye</tissue>
    </source>
</reference>
<evidence type="ECO:0000313" key="2">
    <source>
        <dbReference type="EMBL" id="KAL3502085.1"/>
    </source>
</evidence>
<sequence length="157" mass="17748">MLLGKLLPLDLPLEYEGRIHKAIDHEGLPMALYLPVSAGAYFDKLQAQRLDQWLKLLLLQRFSCDCLRSRVNSCSSSSVASVAQCSNFVACLIQSSSWIVDSGAFDHIFGNEYLFTNLTMLPLLLVLLMPMALNQWPKALVKLNPFLLLIWILSFIY</sequence>
<comment type="caution">
    <text evidence="1">The sequence shown here is derived from an EMBL/GenBank/DDBJ whole genome shotgun (WGS) entry which is preliminary data.</text>
</comment>
<evidence type="ECO:0000313" key="1">
    <source>
        <dbReference type="EMBL" id="KAL3502079.1"/>
    </source>
</evidence>
<accession>A0ABD2Y3H0</accession>
<proteinExistence type="predicted"/>
<gene>
    <name evidence="1" type="ORF">ACH5RR_036528</name>
    <name evidence="2" type="ORF">ACH5RR_036534</name>
</gene>
<evidence type="ECO:0000313" key="3">
    <source>
        <dbReference type="Proteomes" id="UP001630127"/>
    </source>
</evidence>
<dbReference type="Proteomes" id="UP001630127">
    <property type="component" value="Unassembled WGS sequence"/>
</dbReference>
<dbReference type="EMBL" id="JBJUIK010000015">
    <property type="protein sequence ID" value="KAL3502079.1"/>
    <property type="molecule type" value="Genomic_DNA"/>
</dbReference>
<name>A0ABD2Y3H0_9GENT</name>
<keyword evidence="3" id="KW-1185">Reference proteome</keyword>
<protein>
    <submittedName>
        <fullName evidence="1">Uncharacterized protein</fullName>
    </submittedName>
</protein>
<organism evidence="1 3">
    <name type="scientific">Cinchona calisaya</name>
    <dbReference type="NCBI Taxonomy" id="153742"/>
    <lineage>
        <taxon>Eukaryota</taxon>
        <taxon>Viridiplantae</taxon>
        <taxon>Streptophyta</taxon>
        <taxon>Embryophyta</taxon>
        <taxon>Tracheophyta</taxon>
        <taxon>Spermatophyta</taxon>
        <taxon>Magnoliopsida</taxon>
        <taxon>eudicotyledons</taxon>
        <taxon>Gunneridae</taxon>
        <taxon>Pentapetalae</taxon>
        <taxon>asterids</taxon>
        <taxon>lamiids</taxon>
        <taxon>Gentianales</taxon>
        <taxon>Rubiaceae</taxon>
        <taxon>Cinchonoideae</taxon>
        <taxon>Cinchoneae</taxon>
        <taxon>Cinchona</taxon>
    </lineage>
</organism>
<dbReference type="EMBL" id="JBJUIK010000015">
    <property type="protein sequence ID" value="KAL3502085.1"/>
    <property type="molecule type" value="Genomic_DNA"/>
</dbReference>